<reference evidence="8 9" key="1">
    <citation type="submission" date="2022-12" db="EMBL/GenBank/DDBJ databases">
        <title>Dasania phycosphaerae sp. nov., isolated from particulate material of the south coast of Korea.</title>
        <authorList>
            <person name="Jiang Y."/>
        </authorList>
    </citation>
    <scope>NUCLEOTIDE SEQUENCE [LARGE SCALE GENOMIC DNA]</scope>
    <source>
        <strain evidence="8 9">GY-19</strain>
    </source>
</reference>
<evidence type="ECO:0000256" key="2">
    <source>
        <dbReference type="ARBA" id="ARBA00022475"/>
    </source>
</evidence>
<comment type="caution">
    <text evidence="8">The sequence shown here is derived from an EMBL/GenBank/DDBJ whole genome shotgun (WGS) entry which is preliminary data.</text>
</comment>
<dbReference type="GO" id="GO:0044341">
    <property type="term" value="P:sodium-dependent phosphate transport"/>
    <property type="evidence" value="ECO:0007669"/>
    <property type="project" value="InterPro"/>
</dbReference>
<dbReference type="EMBL" id="JAPTGG010000008">
    <property type="protein sequence ID" value="MCZ0865764.1"/>
    <property type="molecule type" value="Genomic_DNA"/>
</dbReference>
<dbReference type="GO" id="GO:0005886">
    <property type="term" value="C:plasma membrane"/>
    <property type="evidence" value="ECO:0007669"/>
    <property type="project" value="UniProtKB-SubCell"/>
</dbReference>
<organism evidence="8 9">
    <name type="scientific">Dasania phycosphaerae</name>
    <dbReference type="NCBI Taxonomy" id="2950436"/>
    <lineage>
        <taxon>Bacteria</taxon>
        <taxon>Pseudomonadati</taxon>
        <taxon>Pseudomonadota</taxon>
        <taxon>Gammaproteobacteria</taxon>
        <taxon>Cellvibrionales</taxon>
        <taxon>Spongiibacteraceae</taxon>
        <taxon>Dasania</taxon>
    </lineage>
</organism>
<feature type="transmembrane region" description="Helical" evidence="7">
    <location>
        <begin position="215"/>
        <end position="240"/>
    </location>
</feature>
<keyword evidence="5 7" id="KW-0472">Membrane</keyword>
<dbReference type="Proteomes" id="UP001069090">
    <property type="component" value="Unassembled WGS sequence"/>
</dbReference>
<name>A0A9J6RMR1_9GAMM</name>
<feature type="transmembrane region" description="Helical" evidence="7">
    <location>
        <begin position="102"/>
        <end position="127"/>
    </location>
</feature>
<comment type="subcellular location">
    <subcellularLocation>
        <location evidence="1">Cell membrane</location>
        <topology evidence="1">Multi-pass membrane protein</topology>
    </subcellularLocation>
</comment>
<feature type="transmembrane region" description="Helical" evidence="7">
    <location>
        <begin position="139"/>
        <end position="160"/>
    </location>
</feature>
<feature type="transmembrane region" description="Helical" evidence="7">
    <location>
        <begin position="252"/>
        <end position="273"/>
    </location>
</feature>
<dbReference type="PANTHER" id="PTHR10010">
    <property type="entry name" value="SOLUTE CARRIER FAMILY 34 SODIUM PHOSPHATE , MEMBER 2-RELATED"/>
    <property type="match status" value="1"/>
</dbReference>
<keyword evidence="9" id="KW-1185">Reference proteome</keyword>
<feature type="compositionally biased region" description="Polar residues" evidence="6">
    <location>
        <begin position="554"/>
        <end position="573"/>
    </location>
</feature>
<protein>
    <submittedName>
        <fullName evidence="8">Na/Pi cotransporter family protein</fullName>
    </submittedName>
</protein>
<keyword evidence="2" id="KW-1003">Cell membrane</keyword>
<dbReference type="NCBIfam" id="TIGR00704">
    <property type="entry name" value="NaPi_cotrn_rel"/>
    <property type="match status" value="1"/>
</dbReference>
<feature type="region of interest" description="Disordered" evidence="6">
    <location>
        <begin position="546"/>
        <end position="573"/>
    </location>
</feature>
<evidence type="ECO:0000256" key="1">
    <source>
        <dbReference type="ARBA" id="ARBA00004651"/>
    </source>
</evidence>
<dbReference type="GO" id="GO:0005436">
    <property type="term" value="F:sodium:phosphate symporter activity"/>
    <property type="evidence" value="ECO:0007669"/>
    <property type="project" value="InterPro"/>
</dbReference>
<evidence type="ECO:0000256" key="4">
    <source>
        <dbReference type="ARBA" id="ARBA00022989"/>
    </source>
</evidence>
<keyword evidence="3 7" id="KW-0812">Transmembrane</keyword>
<accession>A0A9J6RMR1</accession>
<dbReference type="PANTHER" id="PTHR10010:SF46">
    <property type="entry name" value="SODIUM-DEPENDENT PHOSPHATE TRANSPORT PROTEIN 2B"/>
    <property type="match status" value="1"/>
</dbReference>
<dbReference type="InterPro" id="IPR003841">
    <property type="entry name" value="Na/Pi_transpt"/>
</dbReference>
<sequence length="573" mass="60967">MQQHLILIGMLAGGLGLFMLAVGMMTDGLKSAAGQALRDILARWTRTPAHGIFTGLAITAIVQSSSAVTVATIGFVNAGIISMRRALGVVYGSNLGTTMTGWLVAVVGFKLNIESFALPLIGLGMLLRLTGGESKRAPLGLALVGFGLFFIGVDVLKDAFDGLVLAIDFNKFTVEGWRGILMYVAIGFLITVLTQSSSAAIAITLTAASGGVLGLYAAAAMVIGANVGTTSTAAIAVIGATANAKRVASAHIIFNVGAGLLALLILPVLFWVVESSTNLLGLESIPAVTLALFHTVFNLVGVLLMLPFNNRLADFLEKRFITQEEVESRPQYLDKTVLVTPVLAVNALVLELNRLVAVIKRMGIQVMAEHPNNLQAVSHDERVVNQLSAAVSSFIAQIERAELSEEIAQELAKILRADQHLLAASEQALALAKNPQLSTDISDASVKIGMQQFNQLVYHFIDQADLSSPQFSLLSAHQQLQQIEQCYGDIKGVLLLAGVELRLKIDDVIALIEINSDKRHMCVQLIKALSLLSNVVVDVDSEGYTQPDVAEDSGQANTEQPLATVTNKSITEP</sequence>
<evidence type="ECO:0000256" key="5">
    <source>
        <dbReference type="ARBA" id="ARBA00023136"/>
    </source>
</evidence>
<dbReference type="Pfam" id="PF02690">
    <property type="entry name" value="Na_Pi_cotrans"/>
    <property type="match status" value="2"/>
</dbReference>
<evidence type="ECO:0000313" key="8">
    <source>
        <dbReference type="EMBL" id="MCZ0865764.1"/>
    </source>
</evidence>
<evidence type="ECO:0000256" key="6">
    <source>
        <dbReference type="SAM" id="MobiDB-lite"/>
    </source>
</evidence>
<feature type="transmembrane region" description="Helical" evidence="7">
    <location>
        <begin position="180"/>
        <end position="203"/>
    </location>
</feature>
<keyword evidence="4 7" id="KW-1133">Transmembrane helix</keyword>
<dbReference type="RefSeq" id="WP_258331906.1">
    <property type="nucleotide sequence ID" value="NZ_JAPTGG010000008.1"/>
</dbReference>
<feature type="transmembrane region" description="Helical" evidence="7">
    <location>
        <begin position="52"/>
        <end position="81"/>
    </location>
</feature>
<evidence type="ECO:0000256" key="3">
    <source>
        <dbReference type="ARBA" id="ARBA00022692"/>
    </source>
</evidence>
<evidence type="ECO:0000313" key="9">
    <source>
        <dbReference type="Proteomes" id="UP001069090"/>
    </source>
</evidence>
<evidence type="ECO:0000256" key="7">
    <source>
        <dbReference type="SAM" id="Phobius"/>
    </source>
</evidence>
<feature type="transmembrane region" description="Helical" evidence="7">
    <location>
        <begin position="285"/>
        <end position="308"/>
    </location>
</feature>
<gene>
    <name evidence="8" type="ORF">O0V09_11155</name>
</gene>
<dbReference type="NCBIfam" id="NF037997">
    <property type="entry name" value="Na_Pi_symport"/>
    <property type="match status" value="1"/>
</dbReference>
<dbReference type="AlphaFoldDB" id="A0A9J6RMR1"/>
<proteinExistence type="predicted"/>
<dbReference type="InterPro" id="IPR004633">
    <property type="entry name" value="NaPi_cotrn-rel/YqeW-like"/>
</dbReference>